<sequence>MVDHVSSVFQGVTFDKGQLKTEPSSVKPTNLASPSIFDFTERVTTQKEQKIPKTFTTGQPAITDTNAITNASNRPSVTLLQHKKTAVGSAVASHGTERRGKMPLTLYGAVVGGAVVVLSVVALTAVCYKTQRRRRLRKGSLKVKSGPDSEAFEMKPVHTRNSCPARTISVRRLRSHDSTEDLLDISGREKERVALDANENQSFPSINFQDHHSAHVNPAALIDEHGDSPSRQTTRTFQDQIRVLIENELDELVYDSGIEEESSKSLRRSPSQFGLEPDRGSSECIPDRTLSLNETSLVQEGEPFYHVLEGPGTECSTLRDTGNENERVKSASIYQPLRINHQNSPQQGILVDDTDTEDETILSSSGIYQPLTPSKQVMLDDESKVSSQGGLDEIIDHETKASGSPKAMYQPLLDRHKARLLSNTDRPRSVTRIYHPLTASPESEGCPKRRCTAPQDTLLQVLPQTPKSEIRQGETDPIDQTVADEQRCPLNMDEPSSVSPRSPRHSPRPSSQEQRRTIHEPTYVTVNVRPSRQNRRLCNSEHDPRYTPPPCRKNPFPIHPSVSNAPVGHQRISSDGGRALSAILHHVNADNSSPPGGRRPLSVLPRHLGHRRNKSDIGLCPVDQRQKHTSRQLTSGSGGGIPRTSSMGSLVTEDQRSASDTTHCRVHIGP</sequence>
<feature type="region of interest" description="Disordered" evidence="1">
    <location>
        <begin position="423"/>
        <end position="553"/>
    </location>
</feature>
<feature type="region of interest" description="Disordered" evidence="1">
    <location>
        <begin position="588"/>
        <end position="670"/>
    </location>
</feature>
<feature type="compositionally biased region" description="Polar residues" evidence="1">
    <location>
        <begin position="454"/>
        <end position="467"/>
    </location>
</feature>
<reference evidence="4" key="1">
    <citation type="journal article" date="2017" name="bioRxiv">
        <title>Comparative analysis of the genomes of Stylophora pistillata and Acropora digitifera provides evidence for extensive differences between species of corals.</title>
        <authorList>
            <person name="Voolstra C.R."/>
            <person name="Li Y."/>
            <person name="Liew Y.J."/>
            <person name="Baumgarten S."/>
            <person name="Zoccola D."/>
            <person name="Flot J.-F."/>
            <person name="Tambutte S."/>
            <person name="Allemand D."/>
            <person name="Aranda M."/>
        </authorList>
    </citation>
    <scope>NUCLEOTIDE SEQUENCE [LARGE SCALE GENOMIC DNA]</scope>
</reference>
<evidence type="ECO:0000256" key="2">
    <source>
        <dbReference type="SAM" id="Phobius"/>
    </source>
</evidence>
<keyword evidence="4" id="KW-1185">Reference proteome</keyword>
<comment type="caution">
    <text evidence="3">The sequence shown here is derived from an EMBL/GenBank/DDBJ whole genome shotgun (WGS) entry which is preliminary data.</text>
</comment>
<dbReference type="EMBL" id="LSMT01000080">
    <property type="protein sequence ID" value="PFX28628.1"/>
    <property type="molecule type" value="Genomic_DNA"/>
</dbReference>
<dbReference type="AlphaFoldDB" id="A0A2B4SJ74"/>
<gene>
    <name evidence="3" type="ORF">AWC38_SpisGene6636</name>
</gene>
<feature type="region of interest" description="Disordered" evidence="1">
    <location>
        <begin position="256"/>
        <end position="282"/>
    </location>
</feature>
<dbReference type="Proteomes" id="UP000225706">
    <property type="component" value="Unassembled WGS sequence"/>
</dbReference>
<feature type="transmembrane region" description="Helical" evidence="2">
    <location>
        <begin position="106"/>
        <end position="128"/>
    </location>
</feature>
<organism evidence="3 4">
    <name type="scientific">Stylophora pistillata</name>
    <name type="common">Smooth cauliflower coral</name>
    <dbReference type="NCBI Taxonomy" id="50429"/>
    <lineage>
        <taxon>Eukaryota</taxon>
        <taxon>Metazoa</taxon>
        <taxon>Cnidaria</taxon>
        <taxon>Anthozoa</taxon>
        <taxon>Hexacorallia</taxon>
        <taxon>Scleractinia</taxon>
        <taxon>Astrocoeniina</taxon>
        <taxon>Pocilloporidae</taxon>
        <taxon>Stylophora</taxon>
    </lineage>
</organism>
<keyword evidence="2" id="KW-0812">Transmembrane</keyword>
<name>A0A2B4SJ74_STYPI</name>
<evidence type="ECO:0000256" key="1">
    <source>
        <dbReference type="SAM" id="MobiDB-lite"/>
    </source>
</evidence>
<protein>
    <submittedName>
        <fullName evidence="3">Uncharacterized protein</fullName>
    </submittedName>
</protein>
<keyword evidence="2" id="KW-1133">Transmembrane helix</keyword>
<proteinExistence type="predicted"/>
<keyword evidence="2" id="KW-0472">Membrane</keyword>
<evidence type="ECO:0000313" key="4">
    <source>
        <dbReference type="Proteomes" id="UP000225706"/>
    </source>
</evidence>
<evidence type="ECO:0000313" key="3">
    <source>
        <dbReference type="EMBL" id="PFX28628.1"/>
    </source>
</evidence>
<accession>A0A2B4SJ74</accession>